<gene>
    <name evidence="3" type="ORF">IC608_13600</name>
</gene>
<evidence type="ECO:0000313" key="4">
    <source>
        <dbReference type="Proteomes" id="UP000654108"/>
    </source>
</evidence>
<dbReference type="GO" id="GO:0046872">
    <property type="term" value="F:metal ion binding"/>
    <property type="evidence" value="ECO:0007669"/>
    <property type="project" value="InterPro"/>
</dbReference>
<dbReference type="Pfam" id="PF02786">
    <property type="entry name" value="CPSase_L_D2"/>
    <property type="match status" value="1"/>
</dbReference>
<evidence type="ECO:0000313" key="3">
    <source>
        <dbReference type="EMBL" id="MBD8066506.1"/>
    </source>
</evidence>
<sequence>MTAHSGRVGVVLLGGAHGSLAVARSLGRRGVPVTLFASSHSVAGFSRYVGTVVEWVGAAEPAPVERLVEESRHRDYHGWLLLPGDDFGVQLIAENHERLASQFALPVLDWTSLAPLNDKSRLSNLAARAGLDTPRVYQPMSNPADLDYPVVIKPSFTKGTNALTRAKAWRCDNASLFKIKQAEAARLVGANGFVVQQLIPGDGDVQYSYAAYWRNGQEQGHMTALRLRQYPLEFGVSPFVVQRDLPRAADEARKLLAAVGYDGLVEVEFKLDRRDDRLKLIDVNTRVWAWIGLADSCGLDFIGQSYAAATGEPLGPPRVGRKNRVAWRRHVPALLSLAQNVGRHQRPGLAGWQSVLAPALGGVFAADDPLPGLCELPLKIWERLRPSR</sequence>
<feature type="domain" description="ATP-grasp" evidence="2">
    <location>
        <begin position="97"/>
        <end position="310"/>
    </location>
</feature>
<dbReference type="AlphaFoldDB" id="A0A927FV13"/>
<comment type="caution">
    <text evidence="3">The sequence shown here is derived from an EMBL/GenBank/DDBJ whole genome shotgun (WGS) entry which is preliminary data.</text>
</comment>
<reference evidence="3" key="1">
    <citation type="submission" date="2020-09" db="EMBL/GenBank/DDBJ databases">
        <title>Genome seq and assembly of Devosia sp.</title>
        <authorList>
            <person name="Chhetri G."/>
        </authorList>
    </citation>
    <scope>NUCLEOTIDE SEQUENCE</scope>
    <source>
        <strain evidence="3">PTR5</strain>
    </source>
</reference>
<keyword evidence="1" id="KW-0067">ATP-binding</keyword>
<dbReference type="Proteomes" id="UP000654108">
    <property type="component" value="Unassembled WGS sequence"/>
</dbReference>
<dbReference type="Gene3D" id="3.30.470.20">
    <property type="entry name" value="ATP-grasp fold, B domain"/>
    <property type="match status" value="1"/>
</dbReference>
<protein>
    <submittedName>
        <fullName evidence="3">ATP-grasp domain-containing protein</fullName>
    </submittedName>
</protein>
<dbReference type="GO" id="GO:0005524">
    <property type="term" value="F:ATP binding"/>
    <property type="evidence" value="ECO:0007669"/>
    <property type="project" value="UniProtKB-UniRule"/>
</dbReference>
<dbReference type="InterPro" id="IPR011761">
    <property type="entry name" value="ATP-grasp"/>
</dbReference>
<accession>A0A927FV13</accession>
<evidence type="ECO:0000259" key="2">
    <source>
        <dbReference type="PROSITE" id="PS50975"/>
    </source>
</evidence>
<keyword evidence="1" id="KW-0547">Nucleotide-binding</keyword>
<dbReference type="SUPFAM" id="SSF56059">
    <property type="entry name" value="Glutathione synthetase ATP-binding domain-like"/>
    <property type="match status" value="1"/>
</dbReference>
<dbReference type="PROSITE" id="PS50975">
    <property type="entry name" value="ATP_GRASP"/>
    <property type="match status" value="1"/>
</dbReference>
<name>A0A927FV13_9HYPH</name>
<proteinExistence type="predicted"/>
<dbReference type="InterPro" id="IPR005479">
    <property type="entry name" value="CPAse_ATP-bd"/>
</dbReference>
<dbReference type="EMBL" id="JACYFU010000003">
    <property type="protein sequence ID" value="MBD8066506.1"/>
    <property type="molecule type" value="Genomic_DNA"/>
</dbReference>
<dbReference type="RefSeq" id="WP_191776536.1">
    <property type="nucleotide sequence ID" value="NZ_JACYFU010000003.1"/>
</dbReference>
<evidence type="ECO:0000256" key="1">
    <source>
        <dbReference type="PROSITE-ProRule" id="PRU00409"/>
    </source>
</evidence>
<organism evidence="3 4">
    <name type="scientific">Devosia oryzisoli</name>
    <dbReference type="NCBI Taxonomy" id="2774138"/>
    <lineage>
        <taxon>Bacteria</taxon>
        <taxon>Pseudomonadati</taxon>
        <taxon>Pseudomonadota</taxon>
        <taxon>Alphaproteobacteria</taxon>
        <taxon>Hyphomicrobiales</taxon>
        <taxon>Devosiaceae</taxon>
        <taxon>Devosia</taxon>
    </lineage>
</organism>
<keyword evidence="4" id="KW-1185">Reference proteome</keyword>